<evidence type="ECO:0000313" key="4">
    <source>
        <dbReference type="Proteomes" id="UP001627154"/>
    </source>
</evidence>
<accession>A0ABD2XJV4</accession>
<dbReference type="Proteomes" id="UP001627154">
    <property type="component" value="Unassembled WGS sequence"/>
</dbReference>
<organism evidence="3 4">
    <name type="scientific">Trichogramma kaykai</name>
    <dbReference type="NCBI Taxonomy" id="54128"/>
    <lineage>
        <taxon>Eukaryota</taxon>
        <taxon>Metazoa</taxon>
        <taxon>Ecdysozoa</taxon>
        <taxon>Arthropoda</taxon>
        <taxon>Hexapoda</taxon>
        <taxon>Insecta</taxon>
        <taxon>Pterygota</taxon>
        <taxon>Neoptera</taxon>
        <taxon>Endopterygota</taxon>
        <taxon>Hymenoptera</taxon>
        <taxon>Apocrita</taxon>
        <taxon>Proctotrupomorpha</taxon>
        <taxon>Chalcidoidea</taxon>
        <taxon>Trichogrammatidae</taxon>
        <taxon>Trichogramma</taxon>
    </lineage>
</organism>
<dbReference type="AlphaFoldDB" id="A0ABD2XJV4"/>
<comment type="caution">
    <text evidence="3">The sequence shown here is derived from an EMBL/GenBank/DDBJ whole genome shotgun (WGS) entry which is preliminary data.</text>
</comment>
<evidence type="ECO:0000256" key="1">
    <source>
        <dbReference type="SAM" id="Phobius"/>
    </source>
</evidence>
<feature type="signal peptide" evidence="2">
    <location>
        <begin position="1"/>
        <end position="19"/>
    </location>
</feature>
<evidence type="ECO:0000256" key="2">
    <source>
        <dbReference type="SAM" id="SignalP"/>
    </source>
</evidence>
<reference evidence="3 4" key="1">
    <citation type="journal article" date="2024" name="bioRxiv">
        <title>A reference genome for Trichogramma kaykai: A tiny desert-dwelling parasitoid wasp with competing sex-ratio distorters.</title>
        <authorList>
            <person name="Culotta J."/>
            <person name="Lindsey A.R."/>
        </authorList>
    </citation>
    <scope>NUCLEOTIDE SEQUENCE [LARGE SCALE GENOMIC DNA]</scope>
    <source>
        <strain evidence="3 4">KSX58</strain>
    </source>
</reference>
<proteinExistence type="predicted"/>
<keyword evidence="2" id="KW-0732">Signal</keyword>
<name>A0ABD2XJV4_9HYME</name>
<keyword evidence="1" id="KW-1133">Transmembrane helix</keyword>
<feature type="transmembrane region" description="Helical" evidence="1">
    <location>
        <begin position="414"/>
        <end position="431"/>
    </location>
</feature>
<keyword evidence="1" id="KW-0812">Transmembrane</keyword>
<evidence type="ECO:0000313" key="3">
    <source>
        <dbReference type="EMBL" id="KAL3405482.1"/>
    </source>
</evidence>
<keyword evidence="4" id="KW-1185">Reference proteome</keyword>
<sequence length="450" mass="51365">MSLLRKLTLTYLLLHLTTAMTANQCDHSYLKCEDIPTSPSGTSQLCGAEHIPKQVNYMALTTIGSNGTEAGVLRVRVDTHPEAGCRYRVVLMVDPRISDDAECDRHVFKPKRVSQTFSRELTICPREEALHTDEYNYMTDHNFPPSGQSCNSTDYKGYKLDLLFRNAFTGCYGLGFITDSGEMIVPTRQIVKTDYVMSTIDKIKGQCRIEQIPNHPTRTKPGTFAASIKVEVSKIPKTYAGMKITVISDKSHKYLVDHEYQLKPYGKMQYEEIPPQIRYKEHSSTCKLNLNDIFASSNVPDGVNVLCQYDEWSFEPNQNHKLVVQIEDDRCSDGLLWHSGRQKGQEERCVFETNCVVGDFSPPPKPWTENLLSNVYKFLIQGKTEEVFYEIKSSSGLQTNSLVENIVIEFLNNIRIYAILIVPAIIYLQYLKVMSRYLRRGDEPFDPNLF</sequence>
<gene>
    <name evidence="3" type="ORF">TKK_001874</name>
</gene>
<dbReference type="EMBL" id="JBJJXI010000020">
    <property type="protein sequence ID" value="KAL3405482.1"/>
    <property type="molecule type" value="Genomic_DNA"/>
</dbReference>
<feature type="chain" id="PRO_5044800911" evidence="2">
    <location>
        <begin position="20"/>
        <end position="450"/>
    </location>
</feature>
<protein>
    <submittedName>
        <fullName evidence="3">Uncharacterized protein</fullName>
    </submittedName>
</protein>
<keyword evidence="1" id="KW-0472">Membrane</keyword>